<dbReference type="AlphaFoldDB" id="A0A9P5ADM0"/>
<organism evidence="2 3">
    <name type="scientific">Fusarium beomiforme</name>
    <dbReference type="NCBI Taxonomy" id="44412"/>
    <lineage>
        <taxon>Eukaryota</taxon>
        <taxon>Fungi</taxon>
        <taxon>Dikarya</taxon>
        <taxon>Ascomycota</taxon>
        <taxon>Pezizomycotina</taxon>
        <taxon>Sordariomycetes</taxon>
        <taxon>Hypocreomycetidae</taxon>
        <taxon>Hypocreales</taxon>
        <taxon>Nectriaceae</taxon>
        <taxon>Fusarium</taxon>
        <taxon>Fusarium burgessii species complex</taxon>
    </lineage>
</organism>
<dbReference type="EMBL" id="PVQB02000506">
    <property type="protein sequence ID" value="KAF4336308.1"/>
    <property type="molecule type" value="Genomic_DNA"/>
</dbReference>
<name>A0A9P5ADM0_9HYPO</name>
<feature type="region of interest" description="Disordered" evidence="1">
    <location>
        <begin position="1"/>
        <end position="22"/>
    </location>
</feature>
<accession>A0A9P5ADM0</accession>
<dbReference type="SUPFAM" id="SSF52058">
    <property type="entry name" value="L domain-like"/>
    <property type="match status" value="1"/>
</dbReference>
<dbReference type="OrthoDB" id="3210378at2759"/>
<comment type="caution">
    <text evidence="2">The sequence shown here is derived from an EMBL/GenBank/DDBJ whole genome shotgun (WGS) entry which is preliminary data.</text>
</comment>
<gene>
    <name evidence="2" type="ORF">FBEOM_9860</name>
</gene>
<feature type="region of interest" description="Disordered" evidence="1">
    <location>
        <begin position="61"/>
        <end position="126"/>
    </location>
</feature>
<feature type="compositionally biased region" description="Low complexity" evidence="1">
    <location>
        <begin position="570"/>
        <end position="585"/>
    </location>
</feature>
<sequence>MKEPTVTVRPVHPSSLGSPKNLSSVQENAINAFLANIESPKSKQDNFTPTAYPQPTYAVLETPLADPTKPKPNGALKRPRKLSNNSITTTSSFQSQATMNSARRTPSWGSRTSMETNESTSQWRPEYMYQRPMPIKKQSSSRPPLQPNVLFARLPSEILSNIMEQLRDIHLAEKSGSCATCWMRDACNIAVSCRKWYKPAQITLYQNIQLVGPDSASHKKKFKMTQGVRVLMLRRMLRANPHIAEIVRTLKVPAPEIVAKGSGAAEYEDLIATLVMACPNLESLAGVSITYDHSFKKIFHALSTRPMLREMNWLVQASPHQRQQRIQSSTQQLGLVMPGELKPFQEAAFFTYHDNWSRLETFTVHCLPGATLTPQSLLTSTLKRLTNLKHLHLCNLPPNSFDDSTLLGLPPLHSLTLSHISGISSNGLSSFATQSSSLPLRKLTLRHTPLTSLAALARILSNLRNLVNFSLVQTFPPVMPENDSFALWMMPYLANNNVQKLHWDITSHAACVNAADDILARSIAAGGFPALRVLRALNDPDGIFQDLCYPVERIDLPSDRFRAAEQPENSSPFAFPPSSASPMSPTRLFKSNNSPLASPRTPISPFGDARRPYTSLHTARLAAQTRLDAARSRPKFTVNVIDEDGATSETFSMAGFIGTAGSPIKYHLLPDRGTTDDKGGLVDVRDLDGDAGESLAGGKEGCTGCWNMRDGIVADKKENESWWHTERGRWSKVTL</sequence>
<dbReference type="Gene3D" id="3.80.10.10">
    <property type="entry name" value="Ribonuclease Inhibitor"/>
    <property type="match status" value="1"/>
</dbReference>
<evidence type="ECO:0008006" key="4">
    <source>
        <dbReference type="Google" id="ProtNLM"/>
    </source>
</evidence>
<evidence type="ECO:0000256" key="1">
    <source>
        <dbReference type="SAM" id="MobiDB-lite"/>
    </source>
</evidence>
<dbReference type="InterPro" id="IPR032675">
    <property type="entry name" value="LRR_dom_sf"/>
</dbReference>
<feature type="region of interest" description="Disordered" evidence="1">
    <location>
        <begin position="563"/>
        <end position="609"/>
    </location>
</feature>
<proteinExistence type="predicted"/>
<feature type="compositionally biased region" description="Polar residues" evidence="1">
    <location>
        <begin position="82"/>
        <end position="123"/>
    </location>
</feature>
<reference evidence="2" key="2">
    <citation type="submission" date="2020-02" db="EMBL/GenBank/DDBJ databases">
        <title>Identification and distribution of gene clusters putatively required for synthesis of sphingolipid metabolism inhibitors in phylogenetically diverse species of the filamentous fungus Fusarium.</title>
        <authorList>
            <person name="Kim H.-S."/>
            <person name="Busman M."/>
            <person name="Brown D.W."/>
            <person name="Divon H."/>
            <person name="Uhlig S."/>
            <person name="Proctor R.H."/>
        </authorList>
    </citation>
    <scope>NUCLEOTIDE SEQUENCE</scope>
    <source>
        <strain evidence="2">NRRL 25174</strain>
    </source>
</reference>
<dbReference type="Proteomes" id="UP000730481">
    <property type="component" value="Unassembled WGS sequence"/>
</dbReference>
<keyword evidence="3" id="KW-1185">Reference proteome</keyword>
<evidence type="ECO:0000313" key="2">
    <source>
        <dbReference type="EMBL" id="KAF4336308.1"/>
    </source>
</evidence>
<protein>
    <recommendedName>
        <fullName evidence="4">F-box domain-containing protein</fullName>
    </recommendedName>
</protein>
<reference evidence="2" key="1">
    <citation type="journal article" date="2017" name="Mycologia">
        <title>Fusarium algeriense, sp. nov., a novel toxigenic crown rot pathogen of durum wheat from Algeria is nested in the Fusarium burgessii species complex.</title>
        <authorList>
            <person name="Laraba I."/>
            <person name="Keddad A."/>
            <person name="Boureghda H."/>
            <person name="Abdallah N."/>
            <person name="Vaughan M.M."/>
            <person name="Proctor R.H."/>
            <person name="Busman M."/>
            <person name="O'Donnell K."/>
        </authorList>
    </citation>
    <scope>NUCLEOTIDE SEQUENCE</scope>
    <source>
        <strain evidence="2">NRRL 25174</strain>
    </source>
</reference>
<evidence type="ECO:0000313" key="3">
    <source>
        <dbReference type="Proteomes" id="UP000730481"/>
    </source>
</evidence>